<proteinExistence type="predicted"/>
<comment type="caution">
    <text evidence="2">The sequence shown here is derived from an EMBL/GenBank/DDBJ whole genome shotgun (WGS) entry which is preliminary data.</text>
</comment>
<evidence type="ECO:0000313" key="3">
    <source>
        <dbReference type="Proteomes" id="UP000276133"/>
    </source>
</evidence>
<protein>
    <submittedName>
        <fullName evidence="2">Uncharacterized protein</fullName>
    </submittedName>
</protein>
<accession>A0A3M7RQL1</accession>
<dbReference type="EMBL" id="REGN01002892">
    <property type="protein sequence ID" value="RNA25647.1"/>
    <property type="molecule type" value="Genomic_DNA"/>
</dbReference>
<keyword evidence="1" id="KW-1133">Transmembrane helix</keyword>
<evidence type="ECO:0000256" key="1">
    <source>
        <dbReference type="SAM" id="Phobius"/>
    </source>
</evidence>
<organism evidence="2 3">
    <name type="scientific">Brachionus plicatilis</name>
    <name type="common">Marine rotifer</name>
    <name type="synonym">Brachionus muelleri</name>
    <dbReference type="NCBI Taxonomy" id="10195"/>
    <lineage>
        <taxon>Eukaryota</taxon>
        <taxon>Metazoa</taxon>
        <taxon>Spiralia</taxon>
        <taxon>Gnathifera</taxon>
        <taxon>Rotifera</taxon>
        <taxon>Eurotatoria</taxon>
        <taxon>Monogononta</taxon>
        <taxon>Pseudotrocha</taxon>
        <taxon>Ploima</taxon>
        <taxon>Brachionidae</taxon>
        <taxon>Brachionus</taxon>
    </lineage>
</organism>
<name>A0A3M7RQL1_BRAPC</name>
<gene>
    <name evidence="2" type="ORF">BpHYR1_018044</name>
</gene>
<sequence>RLLSKFLFYYSDSITSVIYCIYIIVEFLFRLEFYLRQFTICLTILTLYFNNNYYTISLYIKSIAFNN</sequence>
<feature type="transmembrane region" description="Helical" evidence="1">
    <location>
        <begin position="6"/>
        <end position="29"/>
    </location>
</feature>
<feature type="non-terminal residue" evidence="2">
    <location>
        <position position="1"/>
    </location>
</feature>
<keyword evidence="1" id="KW-0812">Transmembrane</keyword>
<evidence type="ECO:0000313" key="2">
    <source>
        <dbReference type="EMBL" id="RNA25647.1"/>
    </source>
</evidence>
<keyword evidence="1" id="KW-0472">Membrane</keyword>
<dbReference type="Proteomes" id="UP000276133">
    <property type="component" value="Unassembled WGS sequence"/>
</dbReference>
<keyword evidence="3" id="KW-1185">Reference proteome</keyword>
<reference evidence="2 3" key="1">
    <citation type="journal article" date="2018" name="Sci. Rep.">
        <title>Genomic signatures of local adaptation to the degree of environmental predictability in rotifers.</title>
        <authorList>
            <person name="Franch-Gras L."/>
            <person name="Hahn C."/>
            <person name="Garcia-Roger E.M."/>
            <person name="Carmona M.J."/>
            <person name="Serra M."/>
            <person name="Gomez A."/>
        </authorList>
    </citation>
    <scope>NUCLEOTIDE SEQUENCE [LARGE SCALE GENOMIC DNA]</scope>
    <source>
        <strain evidence="2">HYR1</strain>
    </source>
</reference>
<dbReference type="AlphaFoldDB" id="A0A3M7RQL1"/>